<evidence type="ECO:0000313" key="2">
    <source>
        <dbReference type="WBParaSite" id="jg4867"/>
    </source>
</evidence>
<proteinExistence type="predicted"/>
<organism evidence="1 2">
    <name type="scientific">Ditylenchus dipsaci</name>
    <dbReference type="NCBI Taxonomy" id="166011"/>
    <lineage>
        <taxon>Eukaryota</taxon>
        <taxon>Metazoa</taxon>
        <taxon>Ecdysozoa</taxon>
        <taxon>Nematoda</taxon>
        <taxon>Chromadorea</taxon>
        <taxon>Rhabditida</taxon>
        <taxon>Tylenchina</taxon>
        <taxon>Tylenchomorpha</taxon>
        <taxon>Sphaerularioidea</taxon>
        <taxon>Anguinidae</taxon>
        <taxon>Anguininae</taxon>
        <taxon>Ditylenchus</taxon>
    </lineage>
</organism>
<protein>
    <submittedName>
        <fullName evidence="2">Uncharacterized protein</fullName>
    </submittedName>
</protein>
<evidence type="ECO:0000313" key="1">
    <source>
        <dbReference type="Proteomes" id="UP000887574"/>
    </source>
</evidence>
<keyword evidence="1" id="KW-1185">Reference proteome</keyword>
<dbReference type="WBParaSite" id="jg4867">
    <property type="protein sequence ID" value="jg4867"/>
    <property type="gene ID" value="jg4867"/>
</dbReference>
<dbReference type="AlphaFoldDB" id="A0A915ED46"/>
<reference evidence="2" key="1">
    <citation type="submission" date="2022-11" db="UniProtKB">
        <authorList>
            <consortium name="WormBaseParasite"/>
        </authorList>
    </citation>
    <scope>IDENTIFICATION</scope>
</reference>
<name>A0A915ED46_9BILA</name>
<dbReference type="Proteomes" id="UP000887574">
    <property type="component" value="Unplaced"/>
</dbReference>
<accession>A0A915ED46</accession>
<sequence length="105" mass="11191">MPEKWEGTTGECLAMPDDRLYHGFTLFLLHEDAAHSVNNRQTSIHSRSPKGGEYATTQMSEFGAPHALVGNGHAAAILVGSNPHNPCIDGGGSTTAHVENKHSSQ</sequence>